<dbReference type="CDD" id="cd00146">
    <property type="entry name" value="PKD"/>
    <property type="match status" value="4"/>
</dbReference>
<dbReference type="InterPro" id="IPR035986">
    <property type="entry name" value="PKD_dom_sf"/>
</dbReference>
<evidence type="ECO:0000313" key="3">
    <source>
        <dbReference type="Proteomes" id="UP000576082"/>
    </source>
</evidence>
<dbReference type="InterPro" id="IPR026341">
    <property type="entry name" value="T9SS_type_B"/>
</dbReference>
<feature type="domain" description="PKD" evidence="1">
    <location>
        <begin position="327"/>
        <end position="381"/>
    </location>
</feature>
<dbReference type="SMART" id="SM00089">
    <property type="entry name" value="PKD"/>
    <property type="match status" value="6"/>
</dbReference>
<dbReference type="EMBL" id="JABANE010000073">
    <property type="protein sequence ID" value="NME70756.1"/>
    <property type="molecule type" value="Genomic_DNA"/>
</dbReference>
<reference evidence="2 3" key="1">
    <citation type="submission" date="2020-04" db="EMBL/GenBank/DDBJ databases">
        <title>Flammeovirga sp. SR4, a novel species isolated from seawater.</title>
        <authorList>
            <person name="Wang X."/>
        </authorList>
    </citation>
    <scope>NUCLEOTIDE SEQUENCE [LARGE SCALE GENOMIC DNA]</scope>
    <source>
        <strain evidence="2 3">ATCC 23126</strain>
    </source>
</reference>
<sequence length="1894" mass="211124">MKNKLFYNIILLVVLFCLPHYSIAQKIMASGSEGMSGGEDITEKTIDRCKTYYSYFYIDDEGKGTVSNISWNFGDSNTSTEKNPFHTFQTDQEQTFNLVVSFTQGGTSKSLEAVIKISKSPEVSFTPSITAGCDGEQVSFTVESSIELSSVQFILNGQVLDEGEISRALPAREQPYIAIIKGSTANGCDIEPIQEYITISKLIIPSINPMEVISCATSVNQTFKASAIFAEDSLAVNSGMSYEWDFGDGNTGTGAQVTHFFEIANGDQYTVTVKATYGGCTQTATVPVALDVGNDMFSYELPQTYCAFYPVTFIPSLPENLQNQNITWDFGDGSRTVSSYHDEVVHNFTNTRSYTVSYTVTALIGKNCTYSQVIEVPPMRLSDIKIKANRTIFCTDNFSVDLSIQNLHDVNNYFWRVKGTESRRFENEPTPTFSLSGYGEHTIELVANDAGECVINEIDLYSYPISANIIDVFDACSPHTLDIGYELEQNLFPLNDNSVSRKWEAVGRTTGNTISGKNKRFSLVNLEADIYDITVSIQFEAGCTVTASAELKVGEPVKVDFEVLDGPDFCNGALVNFNNTTDLGSIDEEEVTYLWDYFGNGAWTSSFGKDGSQTYDHLEPGEYNVGLKAVQDGCEGNPVYKKIMILEPQAKFELGVSELCNPDKIVIKNVSEGAGVNSDYVWEIIVGLDTANIVTKDIDEDIVNHPSFQALDIDYGDNIEVTLTIENQDAIPSVTPPDYCIHSLTSSISIATKPEPIDIHWDFTSYDDIESYQSPAEICQGTRLFFDPKVDEPGYYYWKFKNITTNSNSYTSYSRTPYIDFNIAGEWEIQLIASYYNGCTETVTQGKIMVYAMDFTVTSSSYSSCLGEEVTYYIQSGARIEAPNPVWAWYVNDEMIQSGTGKDIPSLKYTYDELNIPQSESNRVYVTVSSDLTNCEINSNTYYSTVTKPIIDFSKDVSEYIDFNFQCDYIETYIDPNISDTTVYFPYYAKYRWQMRDPSGKTSSISESSRWDNVFRFDSFTAGTYTMQLEITDNNGCSSVDSITFDVPELPIGEARFTASDTVLDCPAKVDFIDNADGTAGNSLLRKYYNGSDVPISQWNWYVVQDGLTINTIELYVGELEYYFGPGDYEVYLETIDEQDCSSVSEPIAISVKGVSGSFYINKKAGYAPLTTEMIALPAFVSSEVKSIGYIWASGDGYEGMDSLQTFTYNNDSNWVYSPKLIFESTLDLGDGVEAKCNYDAITDESITVFKKPELEIDDIVVCISDQEYTVNGYDEDFEVADVEIPEKYSYKGTTKYQWSVNGQNIPASKGGTNETATFTYGTSGDYFEINPDSVEGRNYTLEIWVDAVYKDFVKSENDHTDTKVGYSTRTFNVKFVPTPTAVISDLAPVCVLDSAVFDGSKSNFTPFTAGDIKEYTWEFLLDGQYIDSYSTEDSISYYKFDKAGVYTVNLTVSADNICASSTTTANITIYPLPEVSFEAPDVCIGDATVFTNTSTLSDQNISDNPTIVQSFEWYFDWENDSTTISSTELAPTFTYAKAGTYKVKLVIESLKGCVKEVVQEVYVSDYPVLDQSEDFYLCEDASTTLSVSGGTVFEWSTGETTSSITVTPDEDVNVYTVKAWNDTGCLTEDSVTIHRINLPKPEKTVYYACEGDSILLDGTIHGFEGTLGEYQWSNGTTGPKVTLSEPGFYTLTNLVTHDISGIECLITHEYEFIHRPLPPEFTVQDTLFCFEDLGEIVIQAAEGEGYVYYWEDTNETTSAVSRYDGGEYTVRIVDTSTEDNCETTTTMNVTRGCPPIFFNPTAFTPNGDGVNDEFLIRSKYAVNMKMTVYNNWGEIIFHNTYKNSSEAQEKGTGWDGTYQNKLVPSSVYTVIIEYDSEFFGTRHRDATHVTVVR</sequence>
<dbReference type="PROSITE" id="PS50093">
    <property type="entry name" value="PKD"/>
    <property type="match status" value="3"/>
</dbReference>
<evidence type="ECO:0000313" key="2">
    <source>
        <dbReference type="EMBL" id="NME70756.1"/>
    </source>
</evidence>
<protein>
    <submittedName>
        <fullName evidence="2">PKD domain-containing protein</fullName>
    </submittedName>
</protein>
<dbReference type="InterPro" id="IPR013783">
    <property type="entry name" value="Ig-like_fold"/>
</dbReference>
<gene>
    <name evidence="2" type="ORF">HHU12_22475</name>
</gene>
<dbReference type="Pfam" id="PF18911">
    <property type="entry name" value="PKD_4"/>
    <property type="match status" value="3"/>
</dbReference>
<name>A0A7X9RXW2_9BACT</name>
<dbReference type="RefSeq" id="WP_169658987.1">
    <property type="nucleotide sequence ID" value="NZ_JABANE010000073.1"/>
</dbReference>
<feature type="domain" description="PKD" evidence="1">
    <location>
        <begin position="58"/>
        <end position="122"/>
    </location>
</feature>
<feature type="domain" description="PKD" evidence="1">
    <location>
        <begin position="240"/>
        <end position="295"/>
    </location>
</feature>
<accession>A0A7X9RXW2</accession>
<dbReference type="InterPro" id="IPR000601">
    <property type="entry name" value="PKD_dom"/>
</dbReference>
<dbReference type="SUPFAM" id="SSF49299">
    <property type="entry name" value="PKD domain"/>
    <property type="match status" value="6"/>
</dbReference>
<proteinExistence type="predicted"/>
<evidence type="ECO:0000259" key="1">
    <source>
        <dbReference type="PROSITE" id="PS50093"/>
    </source>
</evidence>
<dbReference type="Gene3D" id="2.60.40.10">
    <property type="entry name" value="Immunoglobulins"/>
    <property type="match status" value="6"/>
</dbReference>
<dbReference type="Pfam" id="PF13585">
    <property type="entry name" value="CHU_C"/>
    <property type="match status" value="1"/>
</dbReference>
<keyword evidence="3" id="KW-1185">Reference proteome</keyword>
<dbReference type="InterPro" id="IPR022409">
    <property type="entry name" value="PKD/Chitinase_dom"/>
</dbReference>
<dbReference type="NCBIfam" id="TIGR04131">
    <property type="entry name" value="Bac_Flav_CTERM"/>
    <property type="match status" value="1"/>
</dbReference>
<comment type="caution">
    <text evidence="2">The sequence shown here is derived from an EMBL/GenBank/DDBJ whole genome shotgun (WGS) entry which is preliminary data.</text>
</comment>
<dbReference type="Proteomes" id="UP000576082">
    <property type="component" value="Unassembled WGS sequence"/>
</dbReference>
<organism evidence="2 3">
    <name type="scientific">Flammeovirga aprica JL-4</name>
    <dbReference type="NCBI Taxonomy" id="694437"/>
    <lineage>
        <taxon>Bacteria</taxon>
        <taxon>Pseudomonadati</taxon>
        <taxon>Bacteroidota</taxon>
        <taxon>Cytophagia</taxon>
        <taxon>Cytophagales</taxon>
        <taxon>Flammeovirgaceae</taxon>
        <taxon>Flammeovirga</taxon>
    </lineage>
</organism>